<name>A0A813KDG4_POLGL</name>
<feature type="non-terminal residue" evidence="2">
    <location>
        <position position="147"/>
    </location>
</feature>
<evidence type="ECO:0000313" key="2">
    <source>
        <dbReference type="EMBL" id="CAE8699588.1"/>
    </source>
</evidence>
<feature type="region of interest" description="Disordered" evidence="1">
    <location>
        <begin position="1"/>
        <end position="65"/>
    </location>
</feature>
<dbReference type="Proteomes" id="UP000626109">
    <property type="component" value="Unassembled WGS sequence"/>
</dbReference>
<feature type="compositionally biased region" description="Basic and acidic residues" evidence="1">
    <location>
        <begin position="9"/>
        <end position="20"/>
    </location>
</feature>
<comment type="caution">
    <text evidence="2">The sequence shown here is derived from an EMBL/GenBank/DDBJ whole genome shotgun (WGS) entry which is preliminary data.</text>
</comment>
<dbReference type="AlphaFoldDB" id="A0A813KDG4"/>
<evidence type="ECO:0000256" key="1">
    <source>
        <dbReference type="SAM" id="MobiDB-lite"/>
    </source>
</evidence>
<accession>A0A813KDG4</accession>
<gene>
    <name evidence="2" type="ORF">PGLA2088_LOCUS31225</name>
</gene>
<sequence length="147" mass="15549">VDNLAQQLEEERQARRDQEITSHQLVELLSGRAAQAPSSEVPDRTQPSAPEAPCPEDAGWRGDVTPPLGSCLAAGAAASVQAHRLDLEALREEERAQRAAVRRRCRATAAAAASAADVEIPLRAAWEAPPSAATAEVGSEEGAILRK</sequence>
<feature type="non-terminal residue" evidence="2">
    <location>
        <position position="1"/>
    </location>
</feature>
<reference evidence="2" key="1">
    <citation type="submission" date="2021-02" db="EMBL/GenBank/DDBJ databases">
        <authorList>
            <person name="Dougan E. K."/>
            <person name="Rhodes N."/>
            <person name="Thang M."/>
            <person name="Chan C."/>
        </authorList>
    </citation>
    <scope>NUCLEOTIDE SEQUENCE</scope>
</reference>
<protein>
    <submittedName>
        <fullName evidence="2">Uncharacterized protein</fullName>
    </submittedName>
</protein>
<evidence type="ECO:0000313" key="3">
    <source>
        <dbReference type="Proteomes" id="UP000626109"/>
    </source>
</evidence>
<dbReference type="EMBL" id="CAJNNW010029236">
    <property type="protein sequence ID" value="CAE8699588.1"/>
    <property type="molecule type" value="Genomic_DNA"/>
</dbReference>
<proteinExistence type="predicted"/>
<organism evidence="2 3">
    <name type="scientific">Polarella glacialis</name>
    <name type="common">Dinoflagellate</name>
    <dbReference type="NCBI Taxonomy" id="89957"/>
    <lineage>
        <taxon>Eukaryota</taxon>
        <taxon>Sar</taxon>
        <taxon>Alveolata</taxon>
        <taxon>Dinophyceae</taxon>
        <taxon>Suessiales</taxon>
        <taxon>Suessiaceae</taxon>
        <taxon>Polarella</taxon>
    </lineage>
</organism>